<comment type="caution">
    <text evidence="1">The sequence shown here is derived from an EMBL/GenBank/DDBJ whole genome shotgun (WGS) entry which is preliminary data.</text>
</comment>
<protein>
    <submittedName>
        <fullName evidence="1">Uncharacterized protein</fullName>
    </submittedName>
</protein>
<name>A0ABQ1PIG8_9BACI</name>
<proteinExistence type="predicted"/>
<evidence type="ECO:0000313" key="2">
    <source>
        <dbReference type="Proteomes" id="UP000642571"/>
    </source>
</evidence>
<organism evidence="1 2">
    <name type="scientific">Pontibacillus salipaludis</name>
    <dbReference type="NCBI Taxonomy" id="1697394"/>
    <lineage>
        <taxon>Bacteria</taxon>
        <taxon>Bacillati</taxon>
        <taxon>Bacillota</taxon>
        <taxon>Bacilli</taxon>
        <taxon>Bacillales</taxon>
        <taxon>Bacillaceae</taxon>
        <taxon>Pontibacillus</taxon>
    </lineage>
</organism>
<dbReference type="Proteomes" id="UP000642571">
    <property type="component" value="Unassembled WGS sequence"/>
</dbReference>
<evidence type="ECO:0000313" key="1">
    <source>
        <dbReference type="EMBL" id="GGC97756.1"/>
    </source>
</evidence>
<reference evidence="2" key="1">
    <citation type="journal article" date="2019" name="Int. J. Syst. Evol. Microbiol.">
        <title>The Global Catalogue of Microorganisms (GCM) 10K type strain sequencing project: providing services to taxonomists for standard genome sequencing and annotation.</title>
        <authorList>
            <consortium name="The Broad Institute Genomics Platform"/>
            <consortium name="The Broad Institute Genome Sequencing Center for Infectious Disease"/>
            <person name="Wu L."/>
            <person name="Ma J."/>
        </authorList>
    </citation>
    <scope>NUCLEOTIDE SEQUENCE [LARGE SCALE GENOMIC DNA]</scope>
    <source>
        <strain evidence="2">CGMCC 1.15353</strain>
    </source>
</reference>
<gene>
    <name evidence="1" type="ORF">GCM10011389_01110</name>
</gene>
<accession>A0ABQ1PIG8</accession>
<sequence length="51" mass="5960">MNLICIVFGHQEVTLVDSYEKIVSCPRGNKLLSWQIYKAPWLVYGPEYIMI</sequence>
<keyword evidence="2" id="KW-1185">Reference proteome</keyword>
<dbReference type="EMBL" id="BMIN01000001">
    <property type="protein sequence ID" value="GGC97756.1"/>
    <property type="molecule type" value="Genomic_DNA"/>
</dbReference>